<comment type="similarity">
    <text evidence="1">Belongs to the plant dirigent protein family.</text>
</comment>
<comment type="subunit">
    <text evidence="1">Homodimer.</text>
</comment>
<feature type="compositionally biased region" description="Low complexity" evidence="2">
    <location>
        <begin position="59"/>
        <end position="73"/>
    </location>
</feature>
<keyword evidence="1" id="KW-0964">Secreted</keyword>
<keyword evidence="1" id="KW-0052">Apoplast</keyword>
<comment type="subcellular location">
    <subcellularLocation>
        <location evidence="1">Secreted</location>
        <location evidence="1">Extracellular space</location>
        <location evidence="1">Apoplast</location>
    </subcellularLocation>
</comment>
<comment type="caution">
    <text evidence="3">The sequence shown here is derived from an EMBL/GenBank/DDBJ whole genome shotgun (WGS) entry which is preliminary data.</text>
</comment>
<dbReference type="AlphaFoldDB" id="A0A835E638"/>
<comment type="function">
    <text evidence="1">Dirigent proteins impart stereoselectivity on the phenoxy radical-coupling reaction, yielding optically active lignans from two molecules of coniferyl alcohol in the biosynthesis of lignans, flavonolignans, and alkaloids and thus plays a central role in plant secondary metabolism.</text>
</comment>
<protein>
    <recommendedName>
        <fullName evidence="1">Dirigent protein</fullName>
    </recommendedName>
</protein>
<dbReference type="InterPro" id="IPR004265">
    <property type="entry name" value="Dirigent"/>
</dbReference>
<dbReference type="EMBL" id="JACEFO010002368">
    <property type="protein sequence ID" value="KAF8663531.1"/>
    <property type="molecule type" value="Genomic_DNA"/>
</dbReference>
<dbReference type="Proteomes" id="UP000636709">
    <property type="component" value="Unassembled WGS sequence"/>
</dbReference>
<accession>A0A835E638</accession>
<gene>
    <name evidence="3" type="ORF">HU200_055384</name>
</gene>
<feature type="region of interest" description="Disordered" evidence="2">
    <location>
        <begin position="53"/>
        <end position="87"/>
    </location>
</feature>
<evidence type="ECO:0000256" key="1">
    <source>
        <dbReference type="RuleBase" id="RU363099"/>
    </source>
</evidence>
<evidence type="ECO:0000313" key="4">
    <source>
        <dbReference type="Proteomes" id="UP000636709"/>
    </source>
</evidence>
<organism evidence="3 4">
    <name type="scientific">Digitaria exilis</name>
    <dbReference type="NCBI Taxonomy" id="1010633"/>
    <lineage>
        <taxon>Eukaryota</taxon>
        <taxon>Viridiplantae</taxon>
        <taxon>Streptophyta</taxon>
        <taxon>Embryophyta</taxon>
        <taxon>Tracheophyta</taxon>
        <taxon>Spermatophyta</taxon>
        <taxon>Magnoliopsida</taxon>
        <taxon>Liliopsida</taxon>
        <taxon>Poales</taxon>
        <taxon>Poaceae</taxon>
        <taxon>PACMAD clade</taxon>
        <taxon>Panicoideae</taxon>
        <taxon>Panicodae</taxon>
        <taxon>Paniceae</taxon>
        <taxon>Anthephorinae</taxon>
        <taxon>Digitaria</taxon>
    </lineage>
</organism>
<proteinExistence type="inferred from homology"/>
<dbReference type="Pfam" id="PF03018">
    <property type="entry name" value="Dirigent"/>
    <property type="match status" value="1"/>
</dbReference>
<evidence type="ECO:0000313" key="3">
    <source>
        <dbReference type="EMBL" id="KAF8663531.1"/>
    </source>
</evidence>
<sequence length="87" mass="9191">MRVVRGPTPSPGNSINRFGDMYAIDDPLTMCARRRCGVPRVVGRAQGFLPHGVEGGRPAAAVGQHGVHGGEAQRSSVAVHGKGRHLR</sequence>
<reference evidence="3" key="1">
    <citation type="submission" date="2020-07" db="EMBL/GenBank/DDBJ databases">
        <title>Genome sequence and genetic diversity analysis of an under-domesticated orphan crop, white fonio (Digitaria exilis).</title>
        <authorList>
            <person name="Bennetzen J.L."/>
            <person name="Chen S."/>
            <person name="Ma X."/>
            <person name="Wang X."/>
            <person name="Yssel A.E.J."/>
            <person name="Chaluvadi S.R."/>
            <person name="Johnson M."/>
            <person name="Gangashetty P."/>
            <person name="Hamidou F."/>
            <person name="Sanogo M.D."/>
            <person name="Zwaenepoel A."/>
            <person name="Wallace J."/>
            <person name="Van De Peer Y."/>
            <person name="Van Deynze A."/>
        </authorList>
    </citation>
    <scope>NUCLEOTIDE SEQUENCE</scope>
    <source>
        <tissue evidence="3">Leaves</tissue>
    </source>
</reference>
<keyword evidence="4" id="KW-1185">Reference proteome</keyword>
<dbReference type="GO" id="GO:0048046">
    <property type="term" value="C:apoplast"/>
    <property type="evidence" value="ECO:0007669"/>
    <property type="project" value="UniProtKB-SubCell"/>
</dbReference>
<name>A0A835E638_9POAL</name>
<evidence type="ECO:0000256" key="2">
    <source>
        <dbReference type="SAM" id="MobiDB-lite"/>
    </source>
</evidence>